<protein>
    <recommendedName>
        <fullName evidence="3">Arginase</fullName>
    </recommendedName>
</protein>
<sequence>MRGVERFIALGELGQARGGTDASQGLLRYGAAALGKRPADAIVGDWGKGLAVYLSVDLSVPMPGYAKPGACRPVHGLALHELKTLIVALGAAHRIVAIDLVESGASELKTAMACHLALIAMSAAHIPGKSDADPAA</sequence>
<gene>
    <name evidence="1" type="ORF">XthCFBP4691_03915</name>
</gene>
<organism evidence="1 2">
    <name type="scientific">Xanthomonas theicola</name>
    <dbReference type="NCBI Taxonomy" id="56464"/>
    <lineage>
        <taxon>Bacteria</taxon>
        <taxon>Pseudomonadati</taxon>
        <taxon>Pseudomonadota</taxon>
        <taxon>Gammaproteobacteria</taxon>
        <taxon>Lysobacterales</taxon>
        <taxon>Lysobacteraceae</taxon>
        <taxon>Xanthomonas</taxon>
    </lineage>
</organism>
<dbReference type="GO" id="GO:0016813">
    <property type="term" value="F:hydrolase activity, acting on carbon-nitrogen (but not peptide) bonds, in linear amidines"/>
    <property type="evidence" value="ECO:0007669"/>
    <property type="project" value="UniProtKB-ARBA"/>
</dbReference>
<dbReference type="AlphaFoldDB" id="A0A2S6ZJP5"/>
<dbReference type="RefSeq" id="WP_128419221.1">
    <property type="nucleotide sequence ID" value="NZ_CP049017.1"/>
</dbReference>
<evidence type="ECO:0008006" key="3">
    <source>
        <dbReference type="Google" id="ProtNLM"/>
    </source>
</evidence>
<dbReference type="EMBL" id="MIGX01000009">
    <property type="protein sequence ID" value="PPT92481.1"/>
    <property type="molecule type" value="Genomic_DNA"/>
</dbReference>
<proteinExistence type="predicted"/>
<dbReference type="SUPFAM" id="SSF52768">
    <property type="entry name" value="Arginase/deacetylase"/>
    <property type="match status" value="1"/>
</dbReference>
<dbReference type="Gene3D" id="3.40.800.10">
    <property type="entry name" value="Ureohydrolase domain"/>
    <property type="match status" value="1"/>
</dbReference>
<accession>A0A2S6ZJP5</accession>
<dbReference type="Proteomes" id="UP000239898">
    <property type="component" value="Unassembled WGS sequence"/>
</dbReference>
<evidence type="ECO:0000313" key="1">
    <source>
        <dbReference type="EMBL" id="PPT92481.1"/>
    </source>
</evidence>
<dbReference type="GO" id="GO:0046872">
    <property type="term" value="F:metal ion binding"/>
    <property type="evidence" value="ECO:0007669"/>
    <property type="project" value="InterPro"/>
</dbReference>
<name>A0A2S6ZJP5_9XANT</name>
<comment type="caution">
    <text evidence="1">The sequence shown here is derived from an EMBL/GenBank/DDBJ whole genome shotgun (WGS) entry which is preliminary data.</text>
</comment>
<keyword evidence="2" id="KW-1185">Reference proteome</keyword>
<dbReference type="InterPro" id="IPR006035">
    <property type="entry name" value="Ureohydrolase"/>
</dbReference>
<reference evidence="1 2" key="1">
    <citation type="submission" date="2016-08" db="EMBL/GenBank/DDBJ databases">
        <title>Evolution of the type three secretion system and type three effector repertoires in Xanthomonas.</title>
        <authorList>
            <person name="Merda D."/>
            <person name="Briand M."/>
            <person name="Bosis E."/>
            <person name="Rousseau C."/>
            <person name="Portier P."/>
            <person name="Jacques M.-A."/>
            <person name="Fischer-Le Saux M."/>
        </authorList>
    </citation>
    <scope>NUCLEOTIDE SEQUENCE [LARGE SCALE GENOMIC DNA]</scope>
    <source>
        <strain evidence="1 2">CFBP 4691</strain>
    </source>
</reference>
<dbReference type="InterPro" id="IPR023696">
    <property type="entry name" value="Ureohydrolase_dom_sf"/>
</dbReference>
<dbReference type="Pfam" id="PF00491">
    <property type="entry name" value="Arginase"/>
    <property type="match status" value="1"/>
</dbReference>
<evidence type="ECO:0000313" key="2">
    <source>
        <dbReference type="Proteomes" id="UP000239898"/>
    </source>
</evidence>